<name>A0A4P6Q7Y9_9ACTN</name>
<sequence>MSNHHSEDVQVPPPDRAPSPYTFPLPDETCARCHQTGALAVEGVLEWAQPPAGGWGADQNGYRAEASRCCGAGLEAVTALATDTGAALAGAMPKVGAREVLRGRCTGCGRTERVRRWPWMVCGHCHATSRGKRW</sequence>
<keyword evidence="2" id="KW-0614">Plasmid</keyword>
<gene>
    <name evidence="2" type="ORF">EKD16_25425</name>
</gene>
<reference evidence="2 3" key="1">
    <citation type="submission" date="2019-02" db="EMBL/GenBank/DDBJ databases">
        <authorList>
            <person name="Khodamoradi S."/>
            <person name="Hahnke R.L."/>
            <person name="Kaempfer P."/>
            <person name="Schumann P."/>
            <person name="Rohde M."/>
            <person name="Steinert M."/>
            <person name="Luzhetskyy A."/>
            <person name="Wink J."/>
            <person name="Ruckert C."/>
        </authorList>
    </citation>
    <scope>NUCLEOTIDE SEQUENCE [LARGE SCALE GENOMIC DNA]</scope>
    <source>
        <strain evidence="2 3">M2</strain>
        <plasmid evidence="3">phim2</plasmid>
    </source>
</reference>
<dbReference type="EMBL" id="CP036456">
    <property type="protein sequence ID" value="QBI56825.1"/>
    <property type="molecule type" value="Genomic_DNA"/>
</dbReference>
<keyword evidence="3" id="KW-1185">Reference proteome</keyword>
<dbReference type="KEGG" id="strr:EKD16_25425"/>
<feature type="compositionally biased region" description="Pro residues" evidence="1">
    <location>
        <begin position="11"/>
        <end position="21"/>
    </location>
</feature>
<organism evidence="2 3">
    <name type="scientific">Streptomonospora litoralis</name>
    <dbReference type="NCBI Taxonomy" id="2498135"/>
    <lineage>
        <taxon>Bacteria</taxon>
        <taxon>Bacillati</taxon>
        <taxon>Actinomycetota</taxon>
        <taxon>Actinomycetes</taxon>
        <taxon>Streptosporangiales</taxon>
        <taxon>Nocardiopsidaceae</taxon>
        <taxon>Streptomonospora</taxon>
    </lineage>
</organism>
<evidence type="ECO:0000256" key="1">
    <source>
        <dbReference type="SAM" id="MobiDB-lite"/>
    </source>
</evidence>
<dbReference type="RefSeq" id="WP_131102987.1">
    <property type="nucleotide sequence ID" value="NZ_CP036456.1"/>
</dbReference>
<evidence type="ECO:0000313" key="3">
    <source>
        <dbReference type="Proteomes" id="UP000292235"/>
    </source>
</evidence>
<proteinExistence type="predicted"/>
<dbReference type="AlphaFoldDB" id="A0A4P6Q7Y9"/>
<evidence type="ECO:0000313" key="2">
    <source>
        <dbReference type="EMBL" id="QBI56825.1"/>
    </source>
</evidence>
<dbReference type="Proteomes" id="UP000292235">
    <property type="component" value="Plasmid phiM2"/>
</dbReference>
<feature type="region of interest" description="Disordered" evidence="1">
    <location>
        <begin position="1"/>
        <end position="21"/>
    </location>
</feature>
<geneLocation type="plasmid" evidence="3">
    <name>phim2</name>
</geneLocation>
<protein>
    <submittedName>
        <fullName evidence="2">Uncharacterized protein</fullName>
    </submittedName>
</protein>
<dbReference type="GeneID" id="39493903"/>
<accession>A0A4P6Q7Y9</accession>